<keyword evidence="5" id="KW-1185">Reference proteome</keyword>
<dbReference type="RefSeq" id="WP_268849996.1">
    <property type="nucleotide sequence ID" value="NZ_CP114006.1"/>
</dbReference>
<keyword evidence="3" id="KW-0812">Transmembrane</keyword>
<sequence>MKIIQKYSPYICLIIFTLTTIILCNFNNHNLKEYIILQNNHLKQKINLIEKEIDTFRQDTKSNFEKFDEDLNNLKELTINQNKSNQESEQKYVKKNN</sequence>
<evidence type="ECO:0000313" key="4">
    <source>
        <dbReference type="EMBL" id="WAN63149.1"/>
    </source>
</evidence>
<dbReference type="EMBL" id="CP114006">
    <property type="protein sequence ID" value="WAN63149.1"/>
    <property type="molecule type" value="Genomic_DNA"/>
</dbReference>
<evidence type="ECO:0000256" key="3">
    <source>
        <dbReference type="SAM" id="Phobius"/>
    </source>
</evidence>
<keyword evidence="3" id="KW-0472">Membrane</keyword>
<evidence type="ECO:0000256" key="2">
    <source>
        <dbReference type="SAM" id="MobiDB-lite"/>
    </source>
</evidence>
<gene>
    <name evidence="4" type="ORF">RS022_01620</name>
</gene>
<feature type="transmembrane region" description="Helical" evidence="3">
    <location>
        <begin position="7"/>
        <end position="28"/>
    </location>
</feature>
<proteinExistence type="predicted"/>
<accession>A0ABY7BTQ2</accession>
<feature type="compositionally biased region" description="Basic and acidic residues" evidence="2">
    <location>
        <begin position="86"/>
        <end position="97"/>
    </location>
</feature>
<evidence type="ECO:0008006" key="6">
    <source>
        <dbReference type="Google" id="ProtNLM"/>
    </source>
</evidence>
<feature type="coiled-coil region" evidence="1">
    <location>
        <begin position="39"/>
        <end position="77"/>
    </location>
</feature>
<protein>
    <recommendedName>
        <fullName evidence="6">Sequence-variable mosaic (SVM) signal sequence domain-containing protein</fullName>
    </recommendedName>
</protein>
<keyword evidence="1" id="KW-0175">Coiled coil</keyword>
<organism evidence="4 5">
    <name type="scientific">Candidatus Phytoplasma rubi</name>
    <dbReference type="NCBI Taxonomy" id="399025"/>
    <lineage>
        <taxon>Bacteria</taxon>
        <taxon>Bacillati</taxon>
        <taxon>Mycoplasmatota</taxon>
        <taxon>Mollicutes</taxon>
        <taxon>Acholeplasmatales</taxon>
        <taxon>Acholeplasmataceae</taxon>
        <taxon>Candidatus Phytoplasma</taxon>
        <taxon>16SrV (Elm yellows group)</taxon>
    </lineage>
</organism>
<evidence type="ECO:0000256" key="1">
    <source>
        <dbReference type="SAM" id="Coils"/>
    </source>
</evidence>
<name>A0ABY7BTQ2_9MOLU</name>
<evidence type="ECO:0000313" key="5">
    <source>
        <dbReference type="Proteomes" id="UP001164727"/>
    </source>
</evidence>
<feature type="region of interest" description="Disordered" evidence="2">
    <location>
        <begin position="78"/>
        <end position="97"/>
    </location>
</feature>
<dbReference type="Proteomes" id="UP001164727">
    <property type="component" value="Chromosome"/>
</dbReference>
<keyword evidence="3" id="KW-1133">Transmembrane helix</keyword>
<reference evidence="4 5" key="1">
    <citation type="journal article" date="2023" name="Microbiol. Resour. Announc.">
        <title>Complete Genome of 'Candidatus Phytoplasma rubi' RS, a Phytopathogenic Bacterium Associated with Rubus Stunt Disease.</title>
        <authorList>
            <person name="Duckeck D."/>
            <person name="Zubert C."/>
            <person name="Bohm J.W."/>
            <person name="Carminati G."/>
            <person name="Schneider B."/>
            <person name="Kube M."/>
        </authorList>
    </citation>
    <scope>NUCLEOTIDE SEQUENCE [LARGE SCALE GENOMIC DNA]</scope>
    <source>
        <strain evidence="4 5">RS</strain>
    </source>
</reference>